<sequence length="80" mass="8707">MKERFTLGADGRDINCSCCLGTLRGLEQSQSINSDRVVQEQAGKAPSERSYRVRVLPLAGRGSCQDLKGRQEETCGAGNF</sequence>
<name>A0AAV7M7Y9_PLEWA</name>
<keyword evidence="2" id="KW-1185">Reference proteome</keyword>
<reference evidence="1" key="1">
    <citation type="journal article" date="2022" name="bioRxiv">
        <title>Sequencing and chromosome-scale assembly of the giantPleurodeles waltlgenome.</title>
        <authorList>
            <person name="Brown T."/>
            <person name="Elewa A."/>
            <person name="Iarovenko S."/>
            <person name="Subramanian E."/>
            <person name="Araus A.J."/>
            <person name="Petzold A."/>
            <person name="Susuki M."/>
            <person name="Suzuki K.-i.T."/>
            <person name="Hayashi T."/>
            <person name="Toyoda A."/>
            <person name="Oliveira C."/>
            <person name="Osipova E."/>
            <person name="Leigh N.D."/>
            <person name="Simon A."/>
            <person name="Yun M.H."/>
        </authorList>
    </citation>
    <scope>NUCLEOTIDE SEQUENCE</scope>
    <source>
        <strain evidence="1">20211129_DDA</strain>
        <tissue evidence="1">Liver</tissue>
    </source>
</reference>
<accession>A0AAV7M7Y9</accession>
<comment type="caution">
    <text evidence="1">The sequence shown here is derived from an EMBL/GenBank/DDBJ whole genome shotgun (WGS) entry which is preliminary data.</text>
</comment>
<organism evidence="1 2">
    <name type="scientific">Pleurodeles waltl</name>
    <name type="common">Iberian ribbed newt</name>
    <dbReference type="NCBI Taxonomy" id="8319"/>
    <lineage>
        <taxon>Eukaryota</taxon>
        <taxon>Metazoa</taxon>
        <taxon>Chordata</taxon>
        <taxon>Craniata</taxon>
        <taxon>Vertebrata</taxon>
        <taxon>Euteleostomi</taxon>
        <taxon>Amphibia</taxon>
        <taxon>Batrachia</taxon>
        <taxon>Caudata</taxon>
        <taxon>Salamandroidea</taxon>
        <taxon>Salamandridae</taxon>
        <taxon>Pleurodelinae</taxon>
        <taxon>Pleurodeles</taxon>
    </lineage>
</organism>
<proteinExistence type="predicted"/>
<protein>
    <submittedName>
        <fullName evidence="1">Uncharacterized protein</fullName>
    </submittedName>
</protein>
<dbReference type="Proteomes" id="UP001066276">
    <property type="component" value="Chromosome 10"/>
</dbReference>
<evidence type="ECO:0000313" key="1">
    <source>
        <dbReference type="EMBL" id="KAJ1099506.1"/>
    </source>
</evidence>
<gene>
    <name evidence="1" type="ORF">NDU88_004607</name>
</gene>
<dbReference type="AlphaFoldDB" id="A0AAV7M7Y9"/>
<dbReference type="EMBL" id="JANPWB010000014">
    <property type="protein sequence ID" value="KAJ1099506.1"/>
    <property type="molecule type" value="Genomic_DNA"/>
</dbReference>
<evidence type="ECO:0000313" key="2">
    <source>
        <dbReference type="Proteomes" id="UP001066276"/>
    </source>
</evidence>